<sequence length="470" mass="52679">MSPSELEPVLAEGESSSVEFKRCGGLPGDDVFETVCSFANRHGGSIFLGVLDDGSVEGVDARRAVEVQRNLVNRVCNPNQFVPSPAVETEEVRLDGRTVIRVWVPMSASVVRFRGVAYDRMFDADRRVSTDYGLSQLYMRKQNYYSEQRIYPALTLDDLRGDLIERCRRMAVLRRPDHPWRNLDDGELLRSANLWGVDATDRSSGYRMAAVLLLGRDETIGAVCPAYRTDALVRRRDVERYDDRLTVRTNLVDAYDALSGFVRSQLPDRFHLEGDVSVSPRDIIVRELVANLLIHREYSSPMPGRVIVANDGVHTENASRSFYEGPLSLSDFSPMSKNPIIAGFFTEIGLADELGSGLRKLCRYSRVYSGRDPELRDGDVFHAFVPVRFADGGGESPENKPQTGSVSSERPTPDEAMDAILEERGFVTSRLLANAAHVSVRTAYRRIIRRVDQGTLRAERRGHSTRYIPA</sequence>
<proteinExistence type="predicted"/>
<dbReference type="Pfam" id="PF04326">
    <property type="entry name" value="SLFN_AlbA_2"/>
    <property type="match status" value="1"/>
</dbReference>
<evidence type="ECO:0000256" key="1">
    <source>
        <dbReference type="SAM" id="MobiDB-lite"/>
    </source>
</evidence>
<dbReference type="AlphaFoldDB" id="A0A5M9ZCN4"/>
<gene>
    <name evidence="3" type="ORF">EMB92_06355</name>
</gene>
<evidence type="ECO:0000259" key="2">
    <source>
        <dbReference type="Pfam" id="PF04326"/>
    </source>
</evidence>
<feature type="compositionally biased region" description="Polar residues" evidence="1">
    <location>
        <begin position="399"/>
        <end position="410"/>
    </location>
</feature>
<dbReference type="PANTHER" id="PTHR30595:SF6">
    <property type="entry name" value="SCHLAFEN ALBA-2 DOMAIN-CONTAINING PROTEIN"/>
    <property type="match status" value="1"/>
</dbReference>
<accession>A0A5M9ZCN4</accession>
<dbReference type="InterPro" id="IPR038475">
    <property type="entry name" value="RecG_C_sf"/>
</dbReference>
<name>A0A5M9ZCN4_9BIFI</name>
<evidence type="ECO:0000313" key="3">
    <source>
        <dbReference type="EMBL" id="KAA8816519.1"/>
    </source>
</evidence>
<comment type="caution">
    <text evidence="3">The sequence shown here is derived from an EMBL/GenBank/DDBJ whole genome shotgun (WGS) entry which is preliminary data.</text>
</comment>
<dbReference type="InterPro" id="IPR038461">
    <property type="entry name" value="Schlafen_AlbA_2_dom_sf"/>
</dbReference>
<dbReference type="RefSeq" id="WP_150394185.1">
    <property type="nucleotide sequence ID" value="NZ_RZJP01000002.1"/>
</dbReference>
<evidence type="ECO:0000313" key="4">
    <source>
        <dbReference type="Proteomes" id="UP000326060"/>
    </source>
</evidence>
<dbReference type="PANTHER" id="PTHR30595">
    <property type="entry name" value="GLPR-RELATED TRANSCRIPTIONAL REPRESSOR"/>
    <property type="match status" value="1"/>
</dbReference>
<dbReference type="Proteomes" id="UP000326060">
    <property type="component" value="Unassembled WGS sequence"/>
</dbReference>
<reference evidence="3 4" key="1">
    <citation type="journal article" date="2019" name="Syst. Appl. Microbiol.">
        <title>Characterization of Bifidobacterium species in feaces of the Egyptian fruit bat: Description of B. vespertilionis sp. nov. and B. rousetti sp. nov.</title>
        <authorList>
            <person name="Modesto M."/>
            <person name="Satti M."/>
            <person name="Watanabe K."/>
            <person name="Puglisi E."/>
            <person name="Morelli L."/>
            <person name="Huang C.-H."/>
            <person name="Liou J.-S."/>
            <person name="Miyashita M."/>
            <person name="Tamura T."/>
            <person name="Saito S."/>
            <person name="Mori K."/>
            <person name="Huang L."/>
            <person name="Sciavilla P."/>
            <person name="Sandri C."/>
            <person name="Spiezio C."/>
            <person name="Vitali F."/>
            <person name="Cavalieri D."/>
            <person name="Perpetuini G."/>
            <person name="Tofalo R."/>
            <person name="Bonetti A."/>
            <person name="Arita M."/>
            <person name="Mattarelli P."/>
        </authorList>
    </citation>
    <scope>NUCLEOTIDE SEQUENCE [LARGE SCALE GENOMIC DNA]</scope>
    <source>
        <strain evidence="3 4">RST27</strain>
    </source>
</reference>
<dbReference type="InterPro" id="IPR007421">
    <property type="entry name" value="Schlafen_AlbA_2_dom"/>
</dbReference>
<protein>
    <submittedName>
        <fullName evidence="3">AAA family ATPase</fullName>
    </submittedName>
</protein>
<dbReference type="Gene3D" id="3.30.950.30">
    <property type="entry name" value="Schlafen, AAA domain"/>
    <property type="match status" value="1"/>
</dbReference>
<feature type="region of interest" description="Disordered" evidence="1">
    <location>
        <begin position="391"/>
        <end position="413"/>
    </location>
</feature>
<organism evidence="3 4">
    <name type="scientific">Bifidobacterium callitrichos</name>
    <dbReference type="NCBI Taxonomy" id="762209"/>
    <lineage>
        <taxon>Bacteria</taxon>
        <taxon>Bacillati</taxon>
        <taxon>Actinomycetota</taxon>
        <taxon>Actinomycetes</taxon>
        <taxon>Bifidobacteriales</taxon>
        <taxon>Bifidobacteriaceae</taxon>
        <taxon>Bifidobacterium</taxon>
    </lineage>
</organism>
<dbReference type="Gene3D" id="3.30.565.60">
    <property type="match status" value="1"/>
</dbReference>
<feature type="domain" description="Schlafen AlbA-2" evidence="2">
    <location>
        <begin position="14"/>
        <end position="124"/>
    </location>
</feature>
<dbReference type="EMBL" id="RZJP01000002">
    <property type="protein sequence ID" value="KAA8816519.1"/>
    <property type="molecule type" value="Genomic_DNA"/>
</dbReference>